<reference evidence="1 2" key="1">
    <citation type="submission" date="2017-12" db="EMBL/GenBank/DDBJ databases">
        <title>Characterization of six clinical isolates of Enterochimera gen. nov., a novel genus of the Yersiniaciae family and the three species Enterochimera arupensis sp. nov., Enterochimera coloradensis sp. nov, and Enterochimera californica sp. nov.</title>
        <authorList>
            <person name="Rossi A."/>
            <person name="Fisher M."/>
        </authorList>
    </citation>
    <scope>NUCLEOTIDE SEQUENCE [LARGE SCALE GENOMIC DNA]</scope>
    <source>
        <strain evidence="2">2015-Iso6</strain>
    </source>
</reference>
<protein>
    <submittedName>
        <fullName evidence="1">Protein RepA</fullName>
    </submittedName>
</protein>
<evidence type="ECO:0000313" key="2">
    <source>
        <dbReference type="Proteomes" id="UP000234240"/>
    </source>
</evidence>
<dbReference type="Pfam" id="PF21205">
    <property type="entry name" value="Rep3_C"/>
    <property type="match status" value="1"/>
</dbReference>
<keyword evidence="2" id="KW-1185">Reference proteome</keyword>
<proteinExistence type="predicted"/>
<name>A0A2N5DTA0_9GAMM</name>
<evidence type="ECO:0000313" key="1">
    <source>
        <dbReference type="EMBL" id="PLR29506.1"/>
    </source>
</evidence>
<dbReference type="EMBL" id="PJZF01000060">
    <property type="protein sequence ID" value="PLR29506.1"/>
    <property type="molecule type" value="Genomic_DNA"/>
</dbReference>
<sequence length="163" mass="18760">IKSRLRTRLHDSLFNISSITLAFSSKDGQKSMITHLVQSAVLDMKSDTVEIVGDKRLWELYRYDHKVLLGLKALAELAKKEAAQSLYIYLESMPAGTLFISMKRLRERLALESPTNVQNQIIRRALADLEKIGYLSYSETKKGREIQFIIHARHPKLRSLEVF</sequence>
<accession>A0A2N5DTA0</accession>
<feature type="non-terminal residue" evidence="1">
    <location>
        <position position="1"/>
    </location>
</feature>
<dbReference type="AlphaFoldDB" id="A0A2N5DTA0"/>
<dbReference type="Proteomes" id="UP000234240">
    <property type="component" value="Unassembled WGS sequence"/>
</dbReference>
<organism evidence="1 2">
    <name type="scientific">Chimaeribacter californicus</name>
    <dbReference type="NCBI Taxonomy" id="2060067"/>
    <lineage>
        <taxon>Bacteria</taxon>
        <taxon>Pseudomonadati</taxon>
        <taxon>Pseudomonadota</taxon>
        <taxon>Gammaproteobacteria</taxon>
        <taxon>Enterobacterales</taxon>
        <taxon>Yersiniaceae</taxon>
        <taxon>Chimaeribacter</taxon>
    </lineage>
</organism>
<comment type="caution">
    <text evidence="1">The sequence shown here is derived from an EMBL/GenBank/DDBJ whole genome shotgun (WGS) entry which is preliminary data.</text>
</comment>
<gene>
    <name evidence="1" type="ORF">CYR55_22740</name>
</gene>